<dbReference type="EMBL" id="NIZV01000259">
    <property type="protein sequence ID" value="RSL97216.1"/>
    <property type="molecule type" value="Genomic_DNA"/>
</dbReference>
<gene>
    <name evidence="3" type="ORF">CDV31_013124</name>
</gene>
<feature type="compositionally biased region" description="Basic and acidic residues" evidence="1">
    <location>
        <begin position="571"/>
        <end position="582"/>
    </location>
</feature>
<name>A0A428T5C4_9HYPO</name>
<evidence type="ECO:0000313" key="3">
    <source>
        <dbReference type="EMBL" id="RSL97216.1"/>
    </source>
</evidence>
<evidence type="ECO:0000259" key="2">
    <source>
        <dbReference type="Pfam" id="PF20150"/>
    </source>
</evidence>
<feature type="compositionally biased region" description="Basic and acidic residues" evidence="1">
    <location>
        <begin position="12"/>
        <end position="23"/>
    </location>
</feature>
<feature type="compositionally biased region" description="Acidic residues" evidence="1">
    <location>
        <begin position="467"/>
        <end position="476"/>
    </location>
</feature>
<proteinExistence type="predicted"/>
<feature type="region of interest" description="Disordered" evidence="1">
    <location>
        <begin position="361"/>
        <end position="642"/>
    </location>
</feature>
<comment type="caution">
    <text evidence="3">The sequence shown here is derived from an EMBL/GenBank/DDBJ whole genome shotgun (WGS) entry which is preliminary data.</text>
</comment>
<feature type="compositionally biased region" description="Acidic residues" evidence="1">
    <location>
        <begin position="583"/>
        <end position="592"/>
    </location>
</feature>
<feature type="domain" description="2EXR" evidence="2">
    <location>
        <begin position="94"/>
        <end position="200"/>
    </location>
</feature>
<protein>
    <recommendedName>
        <fullName evidence="2">2EXR domain-containing protein</fullName>
    </recommendedName>
</protein>
<dbReference type="Pfam" id="PF20150">
    <property type="entry name" value="2EXR"/>
    <property type="match status" value="1"/>
</dbReference>
<organism evidence="3 4">
    <name type="scientific">Fusarium ambrosium</name>
    <dbReference type="NCBI Taxonomy" id="131363"/>
    <lineage>
        <taxon>Eukaryota</taxon>
        <taxon>Fungi</taxon>
        <taxon>Dikarya</taxon>
        <taxon>Ascomycota</taxon>
        <taxon>Pezizomycotina</taxon>
        <taxon>Sordariomycetes</taxon>
        <taxon>Hypocreomycetidae</taxon>
        <taxon>Hypocreales</taxon>
        <taxon>Nectriaceae</taxon>
        <taxon>Fusarium</taxon>
        <taxon>Fusarium solani species complex</taxon>
    </lineage>
</organism>
<feature type="compositionally biased region" description="Acidic residues" evidence="1">
    <location>
        <begin position="627"/>
        <end position="642"/>
    </location>
</feature>
<dbReference type="AlphaFoldDB" id="A0A428T5C4"/>
<sequence>MAKSPIDDESSDDHVDIDEKPSDQELSENDSDDENSDDDNSDDDNSDDGSEDDSDGGGLLDTMAAEGSEDESSEESSDEDELDRGVPSSTKAHFPQFCRLPIELRQRIWELFCPELRARYRVLDFSISYGTARHPDAASAFVWTVRDGIALDDQTRTLRTVLAVHHESRAMATNAFPHSLSMDAGAGDAVVRFNRDSDVVLINGLGSPEGNHVFHLPEFGSEIKNLALSGWSSLDQIDGTAVSNFLVKFDQLESFFVCLSFGNCRKSRMAWCTSDLINHYRVQTFEREPGLGENLQWLYCWPDLRNHADFAKFQMQRDEDLDNLPEPLDGLLLRKGVKAWPMVVFEFERGLRRFEMLQTLGLNPDDSDSEGSDEQSEDEDGGDESGTDLDQYESDGIDDDEIVETYEDSDEEGISLDEGSPGPSRVDLDAASDDGGSGAHFSSPEPDPEEPETATVLRGRKRRVVSDSDDESDEDVQPAKRVRTDRIDESDEDNDEEPVQSQGRQRSTRAVVSDDDDDEDEEDGGAPKQQPDENANDSDTSSDDEDEENEESEDESEDEDEEDAPPARMSLAERLRLHRQENPIDDDENSEDKDDRSSRTAGLDSEDEEDDEEDDRERNPFMFGMADESDGEGEGDYDEDDY</sequence>
<feature type="compositionally biased region" description="Acidic residues" evidence="1">
    <location>
        <begin position="67"/>
        <end position="82"/>
    </location>
</feature>
<feature type="region of interest" description="Disordered" evidence="1">
    <location>
        <begin position="1"/>
        <end position="90"/>
    </location>
</feature>
<feature type="compositionally biased region" description="Acidic residues" evidence="1">
    <location>
        <begin position="25"/>
        <end position="55"/>
    </location>
</feature>
<feature type="compositionally biased region" description="Acidic residues" evidence="1">
    <location>
        <begin position="534"/>
        <end position="564"/>
    </location>
</feature>
<feature type="compositionally biased region" description="Acidic residues" evidence="1">
    <location>
        <begin position="604"/>
        <end position="615"/>
    </location>
</feature>
<feature type="compositionally biased region" description="Acidic residues" evidence="1">
    <location>
        <begin position="365"/>
        <end position="415"/>
    </location>
</feature>
<dbReference type="InterPro" id="IPR045518">
    <property type="entry name" value="2EXR"/>
</dbReference>
<dbReference type="Proteomes" id="UP000288429">
    <property type="component" value="Unassembled WGS sequence"/>
</dbReference>
<accession>A0A428T5C4</accession>
<evidence type="ECO:0000256" key="1">
    <source>
        <dbReference type="SAM" id="MobiDB-lite"/>
    </source>
</evidence>
<reference evidence="3 4" key="1">
    <citation type="submission" date="2017-06" db="EMBL/GenBank/DDBJ databases">
        <title>Cmopartive genomic analysis of Ambrosia Fusariam Clade fungi.</title>
        <authorList>
            <person name="Stajich J.E."/>
            <person name="Carrillo J."/>
            <person name="Kijimoto T."/>
            <person name="Eskalen A."/>
            <person name="O'Donnell K."/>
            <person name="Kasson M."/>
        </authorList>
    </citation>
    <scope>NUCLEOTIDE SEQUENCE [LARGE SCALE GENOMIC DNA]</scope>
    <source>
        <strain evidence="3 4">NRRL 20438</strain>
    </source>
</reference>
<evidence type="ECO:0000313" key="4">
    <source>
        <dbReference type="Proteomes" id="UP000288429"/>
    </source>
</evidence>
<keyword evidence="4" id="KW-1185">Reference proteome</keyword>
<feature type="compositionally biased region" description="Acidic residues" evidence="1">
    <location>
        <begin position="488"/>
        <end position="498"/>
    </location>
</feature>
<feature type="compositionally biased region" description="Acidic residues" evidence="1">
    <location>
        <begin position="513"/>
        <end position="524"/>
    </location>
</feature>
<feature type="compositionally biased region" description="Polar residues" evidence="1">
    <location>
        <begin position="499"/>
        <end position="510"/>
    </location>
</feature>